<dbReference type="PANTHER" id="PTHR12064">
    <property type="entry name" value="METAL TRANSPORTER CNNM"/>
    <property type="match status" value="1"/>
</dbReference>
<dbReference type="Proteomes" id="UP001498398">
    <property type="component" value="Unassembled WGS sequence"/>
</dbReference>
<dbReference type="EMBL" id="JBANRG010000025">
    <property type="protein sequence ID" value="KAK7454054.1"/>
    <property type="molecule type" value="Genomic_DNA"/>
</dbReference>
<keyword evidence="1" id="KW-0677">Repeat</keyword>
<comment type="caution">
    <text evidence="8">The sequence shown here is derived from an EMBL/GenBank/DDBJ whole genome shotgun (WGS) entry which is preliminary data.</text>
</comment>
<evidence type="ECO:0000259" key="7">
    <source>
        <dbReference type="PROSITE" id="PS51846"/>
    </source>
</evidence>
<evidence type="ECO:0000256" key="2">
    <source>
        <dbReference type="PROSITE-ProRule" id="PRU00703"/>
    </source>
</evidence>
<name>A0ABR1J8L0_9AGAR</name>
<feature type="transmembrane region" description="Helical" evidence="4">
    <location>
        <begin position="62"/>
        <end position="85"/>
    </location>
</feature>
<evidence type="ECO:0000256" key="5">
    <source>
        <dbReference type="SAM" id="SignalP"/>
    </source>
</evidence>
<keyword evidence="3 4" id="KW-1133">Transmembrane helix</keyword>
<accession>A0ABR1J8L0</accession>
<protein>
    <recommendedName>
        <fullName evidence="10">CNNM transmembrane domain-containing protein</fullName>
    </recommendedName>
</protein>
<sequence>MTDPRYALVLLLTFLLVTVLSAPIGIISIGAVSTVGRSELIVPEVAAHPAPAYGSPKFLVKISVSMGLVLLGGIFAGLTIALMGLDEMHLRVLAASSDSEQERSDAAKVLNLLDKGRHWVLVVLLLSNVVVNESLPIFLDSAVNWRRFGRCCDLYDNNRNLWVRRLSPIFSIDAEIQIIEYRREVIPQACSVRYGLAIGARCAPLVQLIMWVMAPIAYPIAKLLDFILGVHSLHTYKKTQLKYLLQFHSIGEEPLREEEIRILNGVLELGSKKVKQIMTRIEDVLKLSIDDILDESTMQKMSALQSGYSRIPIHESGNPSAFVGLLLVKKLLQYDHSQNMPVSSFPLSLLPEAHPSINCFQALDYFRTGRAHLLLISDAPGTSEGALGVVTLEDILEEILSKEIIDETDLYEDNISKRIASRRPTDSIMKGIFEVCRHDTLPSSWLSKAASPTPQMTFVGQMRGRSQSTERSLLLCSNSKLDYSTVTR</sequence>
<dbReference type="InterPro" id="IPR046342">
    <property type="entry name" value="CBS_dom_sf"/>
</dbReference>
<keyword evidence="3 4" id="KW-0472">Membrane</keyword>
<dbReference type="InterPro" id="IPR045095">
    <property type="entry name" value="ACDP"/>
</dbReference>
<evidence type="ECO:0000256" key="3">
    <source>
        <dbReference type="PROSITE-ProRule" id="PRU01193"/>
    </source>
</evidence>
<evidence type="ECO:0000313" key="9">
    <source>
        <dbReference type="Proteomes" id="UP001498398"/>
    </source>
</evidence>
<dbReference type="SUPFAM" id="SSF54631">
    <property type="entry name" value="CBS-domain pair"/>
    <property type="match status" value="1"/>
</dbReference>
<organism evidence="8 9">
    <name type="scientific">Marasmiellus scandens</name>
    <dbReference type="NCBI Taxonomy" id="2682957"/>
    <lineage>
        <taxon>Eukaryota</taxon>
        <taxon>Fungi</taxon>
        <taxon>Dikarya</taxon>
        <taxon>Basidiomycota</taxon>
        <taxon>Agaricomycotina</taxon>
        <taxon>Agaricomycetes</taxon>
        <taxon>Agaricomycetidae</taxon>
        <taxon>Agaricales</taxon>
        <taxon>Marasmiineae</taxon>
        <taxon>Omphalotaceae</taxon>
        <taxon>Marasmiellus</taxon>
    </lineage>
</organism>
<reference evidence="8 9" key="1">
    <citation type="submission" date="2024-01" db="EMBL/GenBank/DDBJ databases">
        <title>A draft genome for the cacao thread blight pathogen Marasmiellus scandens.</title>
        <authorList>
            <person name="Baruah I.K."/>
            <person name="Leung J."/>
            <person name="Bukari Y."/>
            <person name="Amoako-Attah I."/>
            <person name="Meinhardt L.W."/>
            <person name="Bailey B.A."/>
            <person name="Cohen S.P."/>
        </authorList>
    </citation>
    <scope>NUCLEOTIDE SEQUENCE [LARGE SCALE GENOMIC DNA]</scope>
    <source>
        <strain evidence="8 9">GH-19</strain>
    </source>
</reference>
<dbReference type="Gene3D" id="3.10.580.10">
    <property type="entry name" value="CBS-domain"/>
    <property type="match status" value="1"/>
</dbReference>
<evidence type="ECO:0000259" key="6">
    <source>
        <dbReference type="PROSITE" id="PS51371"/>
    </source>
</evidence>
<dbReference type="InterPro" id="IPR000644">
    <property type="entry name" value="CBS_dom"/>
</dbReference>
<feature type="domain" description="CNNM transmembrane" evidence="7">
    <location>
        <begin position="54"/>
        <end position="259"/>
    </location>
</feature>
<dbReference type="PROSITE" id="PS51846">
    <property type="entry name" value="CNNM"/>
    <property type="match status" value="1"/>
</dbReference>
<evidence type="ECO:0000256" key="1">
    <source>
        <dbReference type="ARBA" id="ARBA00022737"/>
    </source>
</evidence>
<keyword evidence="9" id="KW-1185">Reference proteome</keyword>
<keyword evidence="3 4" id="KW-0812">Transmembrane</keyword>
<feature type="domain" description="CBS" evidence="6">
    <location>
        <begin position="278"/>
        <end position="342"/>
    </location>
</feature>
<feature type="signal peptide" evidence="5">
    <location>
        <begin position="1"/>
        <end position="21"/>
    </location>
</feature>
<dbReference type="Pfam" id="PF01595">
    <property type="entry name" value="CNNM"/>
    <property type="match status" value="1"/>
</dbReference>
<gene>
    <name evidence="8" type="ORF">VKT23_011567</name>
</gene>
<proteinExistence type="predicted"/>
<keyword evidence="5" id="KW-0732">Signal</keyword>
<dbReference type="InterPro" id="IPR002550">
    <property type="entry name" value="CNNM"/>
</dbReference>
<keyword evidence="2" id="KW-0129">CBS domain</keyword>
<evidence type="ECO:0008006" key="10">
    <source>
        <dbReference type="Google" id="ProtNLM"/>
    </source>
</evidence>
<evidence type="ECO:0000256" key="4">
    <source>
        <dbReference type="SAM" id="Phobius"/>
    </source>
</evidence>
<evidence type="ECO:0000313" key="8">
    <source>
        <dbReference type="EMBL" id="KAK7454054.1"/>
    </source>
</evidence>
<dbReference type="PANTHER" id="PTHR12064:SF97">
    <property type="entry name" value="METAL TRANSPORTER CNNM-5"/>
    <property type="match status" value="1"/>
</dbReference>
<feature type="chain" id="PRO_5045438070" description="CNNM transmembrane domain-containing protein" evidence="5">
    <location>
        <begin position="22"/>
        <end position="488"/>
    </location>
</feature>
<dbReference type="PROSITE" id="PS51371">
    <property type="entry name" value="CBS"/>
    <property type="match status" value="1"/>
</dbReference>